<dbReference type="PANTHER" id="PTHR44591">
    <property type="entry name" value="STRESS RESPONSE REGULATOR PROTEIN 1"/>
    <property type="match status" value="1"/>
</dbReference>
<reference evidence="4 5" key="1">
    <citation type="journal article" date="2015" name="Proc. Natl. Acad. Sci. U.S.A.">
        <title>Expanded metabolic versatility of ubiquitous nitrite-oxidizing bacteria from the genus Nitrospira.</title>
        <authorList>
            <person name="Koch H."/>
            <person name="Lucker S."/>
            <person name="Albertsen M."/>
            <person name="Kitzinger K."/>
            <person name="Herbold C."/>
            <person name="Spieck E."/>
            <person name="Nielsen P.H."/>
            <person name="Wagner M."/>
            <person name="Daims H."/>
        </authorList>
    </citation>
    <scope>NUCLEOTIDE SEQUENCE [LARGE SCALE GENOMIC DNA]</scope>
    <source>
        <strain evidence="4 5">NSP M-1</strain>
    </source>
</reference>
<dbReference type="Gene3D" id="3.40.50.2300">
    <property type="match status" value="1"/>
</dbReference>
<organism evidence="4 5">
    <name type="scientific">Nitrospira moscoviensis</name>
    <dbReference type="NCBI Taxonomy" id="42253"/>
    <lineage>
        <taxon>Bacteria</taxon>
        <taxon>Pseudomonadati</taxon>
        <taxon>Nitrospirota</taxon>
        <taxon>Nitrospiria</taxon>
        <taxon>Nitrospirales</taxon>
        <taxon>Nitrospiraceae</taxon>
        <taxon>Nitrospira</taxon>
    </lineage>
</organism>
<dbReference type="CDD" id="cd00156">
    <property type="entry name" value="REC"/>
    <property type="match status" value="1"/>
</dbReference>
<sequence>MGKEGVVMASKQWRPRRRVLVVDDDPDIRLFLCDMLAHWRYEPLQAASGWEALEVLQCSRVDVVLLDLVMPTMDGLDTLHEIKRHYRDLPVIMMSALMTPQLGRELLAEGAQDWMEKPVRREALSVALLSVPTLSGRADHSTTGSGDA</sequence>
<dbReference type="AlphaFoldDB" id="A0A0K2GEI4"/>
<keyword evidence="5" id="KW-1185">Reference proteome</keyword>
<feature type="domain" description="Response regulatory" evidence="3">
    <location>
        <begin position="18"/>
        <end position="132"/>
    </location>
</feature>
<dbReference type="KEGG" id="nmv:NITMOv2_2958"/>
<evidence type="ECO:0000259" key="3">
    <source>
        <dbReference type="PROSITE" id="PS50110"/>
    </source>
</evidence>
<dbReference type="EMBL" id="CP011801">
    <property type="protein sequence ID" value="ALA59363.1"/>
    <property type="molecule type" value="Genomic_DNA"/>
</dbReference>
<dbReference type="InterPro" id="IPR050595">
    <property type="entry name" value="Bact_response_regulator"/>
</dbReference>
<name>A0A0K2GEI4_NITMO</name>
<dbReference type="STRING" id="42253.NITMOv2_2958"/>
<evidence type="ECO:0000256" key="2">
    <source>
        <dbReference type="PROSITE-ProRule" id="PRU00169"/>
    </source>
</evidence>
<dbReference type="Proteomes" id="UP000069205">
    <property type="component" value="Chromosome"/>
</dbReference>
<dbReference type="GO" id="GO:0000160">
    <property type="term" value="P:phosphorelay signal transduction system"/>
    <property type="evidence" value="ECO:0007669"/>
    <property type="project" value="InterPro"/>
</dbReference>
<dbReference type="Pfam" id="PF00072">
    <property type="entry name" value="Response_reg"/>
    <property type="match status" value="1"/>
</dbReference>
<dbReference type="OrthoDB" id="281471at2"/>
<evidence type="ECO:0000313" key="5">
    <source>
        <dbReference type="Proteomes" id="UP000069205"/>
    </source>
</evidence>
<accession>A0A0K2GEI4</accession>
<feature type="modified residue" description="4-aspartylphosphate" evidence="2">
    <location>
        <position position="67"/>
    </location>
</feature>
<dbReference type="SUPFAM" id="SSF52172">
    <property type="entry name" value="CheY-like"/>
    <property type="match status" value="1"/>
</dbReference>
<dbReference type="InterPro" id="IPR011006">
    <property type="entry name" value="CheY-like_superfamily"/>
</dbReference>
<dbReference type="SMART" id="SM00448">
    <property type="entry name" value="REC"/>
    <property type="match status" value="1"/>
</dbReference>
<evidence type="ECO:0000256" key="1">
    <source>
        <dbReference type="ARBA" id="ARBA00022553"/>
    </source>
</evidence>
<evidence type="ECO:0000313" key="4">
    <source>
        <dbReference type="EMBL" id="ALA59363.1"/>
    </source>
</evidence>
<protein>
    <submittedName>
        <fullName evidence="4">Response regulator receiver domain protein</fullName>
    </submittedName>
</protein>
<dbReference type="PANTHER" id="PTHR44591:SF23">
    <property type="entry name" value="CHEY SUBFAMILY"/>
    <property type="match status" value="1"/>
</dbReference>
<dbReference type="PROSITE" id="PS50110">
    <property type="entry name" value="RESPONSE_REGULATORY"/>
    <property type="match status" value="1"/>
</dbReference>
<keyword evidence="1 2" id="KW-0597">Phosphoprotein</keyword>
<dbReference type="InterPro" id="IPR001789">
    <property type="entry name" value="Sig_transdc_resp-reg_receiver"/>
</dbReference>
<gene>
    <name evidence="4" type="ORF">NITMOv2_2958</name>
</gene>
<proteinExistence type="predicted"/>